<dbReference type="Pfam" id="PF16752">
    <property type="entry name" value="TBCC_N"/>
    <property type="match status" value="1"/>
</dbReference>
<evidence type="ECO:0000313" key="8">
    <source>
        <dbReference type="EMBL" id="TEB26814.1"/>
    </source>
</evidence>
<dbReference type="AlphaFoldDB" id="A0A4Y7SYV9"/>
<evidence type="ECO:0000256" key="5">
    <source>
        <dbReference type="ARBA" id="ARBA00026055"/>
    </source>
</evidence>
<name>A0A4Y7SYV9_COPMI</name>
<dbReference type="InterPro" id="IPR012945">
    <property type="entry name" value="Tubulin-bd_cofactor_C_dom"/>
</dbReference>
<organism evidence="8 9">
    <name type="scientific">Coprinellus micaceus</name>
    <name type="common">Glistening ink-cap mushroom</name>
    <name type="synonym">Coprinus micaceus</name>
    <dbReference type="NCBI Taxonomy" id="71717"/>
    <lineage>
        <taxon>Eukaryota</taxon>
        <taxon>Fungi</taxon>
        <taxon>Dikarya</taxon>
        <taxon>Basidiomycota</taxon>
        <taxon>Agaricomycotina</taxon>
        <taxon>Agaricomycetes</taxon>
        <taxon>Agaricomycetidae</taxon>
        <taxon>Agaricales</taxon>
        <taxon>Agaricineae</taxon>
        <taxon>Psathyrellaceae</taxon>
        <taxon>Coprinellus</taxon>
    </lineage>
</organism>
<dbReference type="GO" id="GO:0005737">
    <property type="term" value="C:cytoplasm"/>
    <property type="evidence" value="ECO:0007669"/>
    <property type="project" value="UniProtKB-SubCell"/>
</dbReference>
<feature type="domain" description="C-CAP/cofactor C-like" evidence="7">
    <location>
        <begin position="152"/>
        <end position="293"/>
    </location>
</feature>
<keyword evidence="3" id="KW-0963">Cytoplasm</keyword>
<dbReference type="Gene3D" id="1.20.58.1250">
    <property type="entry name" value="Tubulin Binding Cofactor C, N-terminal domain"/>
    <property type="match status" value="1"/>
</dbReference>
<evidence type="ECO:0000256" key="1">
    <source>
        <dbReference type="ARBA" id="ARBA00004496"/>
    </source>
</evidence>
<dbReference type="InterPro" id="IPR017901">
    <property type="entry name" value="C-CAP_CF_C-like"/>
</dbReference>
<dbReference type="PANTHER" id="PTHR15139">
    <property type="entry name" value="TUBULIN FOLDING COFACTOR C"/>
    <property type="match status" value="1"/>
</dbReference>
<comment type="caution">
    <text evidence="8">The sequence shown here is derived from an EMBL/GenBank/DDBJ whole genome shotgun (WGS) entry which is preliminary data.</text>
</comment>
<accession>A0A4Y7SYV9</accession>
<evidence type="ECO:0000313" key="9">
    <source>
        <dbReference type="Proteomes" id="UP000298030"/>
    </source>
</evidence>
<dbReference type="Proteomes" id="UP000298030">
    <property type="component" value="Unassembled WGS sequence"/>
</dbReference>
<comment type="similarity">
    <text evidence="2">Belongs to the TBCC family.</text>
</comment>
<dbReference type="STRING" id="71717.A0A4Y7SYV9"/>
<evidence type="ECO:0000256" key="3">
    <source>
        <dbReference type="ARBA" id="ARBA00022490"/>
    </source>
</evidence>
<dbReference type="InterPro" id="IPR038397">
    <property type="entry name" value="TBCC_N_sf"/>
</dbReference>
<dbReference type="Gene3D" id="2.160.20.70">
    <property type="match status" value="1"/>
</dbReference>
<dbReference type="GO" id="GO:0007021">
    <property type="term" value="P:tubulin complex assembly"/>
    <property type="evidence" value="ECO:0007669"/>
    <property type="project" value="TreeGrafter"/>
</dbReference>
<dbReference type="InterPro" id="IPR031925">
    <property type="entry name" value="TBCC_N"/>
</dbReference>
<keyword evidence="4" id="KW-0007">Acetylation</keyword>
<feature type="region of interest" description="Disordered" evidence="6">
    <location>
        <begin position="116"/>
        <end position="149"/>
    </location>
</feature>
<gene>
    <name evidence="8" type="ORF">FA13DRAFT_994630</name>
</gene>
<dbReference type="InterPro" id="IPR027684">
    <property type="entry name" value="TBCC"/>
</dbReference>
<dbReference type="OrthoDB" id="194775at2759"/>
<feature type="compositionally biased region" description="Polar residues" evidence="6">
    <location>
        <begin position="127"/>
        <end position="137"/>
    </location>
</feature>
<dbReference type="EMBL" id="QPFP01000045">
    <property type="protein sequence ID" value="TEB26814.1"/>
    <property type="molecule type" value="Genomic_DNA"/>
</dbReference>
<evidence type="ECO:0000256" key="2">
    <source>
        <dbReference type="ARBA" id="ARBA00008848"/>
    </source>
</evidence>
<keyword evidence="9" id="KW-1185">Reference proteome</keyword>
<evidence type="ECO:0000256" key="6">
    <source>
        <dbReference type="SAM" id="MobiDB-lite"/>
    </source>
</evidence>
<dbReference type="GO" id="GO:0015631">
    <property type="term" value="F:tubulin binding"/>
    <property type="evidence" value="ECO:0007669"/>
    <property type="project" value="InterPro"/>
</dbReference>
<dbReference type="GO" id="GO:0007023">
    <property type="term" value="P:post-chaperonin tubulin folding pathway"/>
    <property type="evidence" value="ECO:0007669"/>
    <property type="project" value="InterPro"/>
</dbReference>
<dbReference type="InterPro" id="IPR016098">
    <property type="entry name" value="CAP/MinC_C"/>
</dbReference>
<dbReference type="PROSITE" id="PS51329">
    <property type="entry name" value="C_CAP_COFACTOR_C"/>
    <property type="match status" value="1"/>
</dbReference>
<evidence type="ECO:0000259" key="7">
    <source>
        <dbReference type="PROSITE" id="PS51329"/>
    </source>
</evidence>
<sequence length="347" mass="37711">MASQSNDENTWTFSQKFTAEFQASRLDLETRIAAFTAVPPTSSNIEDLSTRLAKLSKSLSDAATSLPSYDQRLYSAQVKSIEEKVEAFRTAAKPKLRFAFKRKVVADPVAPPPIASTTAPLGGLVTPNESPAGSSSEGKTRNLPNPELVSLPKGLELSNHSKRYLTWADLPLSVTPNSAPDLAISNLNRCIVNLLPQTDGRSKFSALHIRDLSDCVLLLPLNEGSALIHDVKNCVLVLGCHQFRMHTSTHADVYLHITSKPIIETCSNIRFATYPARLAPQLLHELPQSPFTVQDFSHIRATPSPNFSLIGGKLGAEIRPWPIDPISNGEEMASALVTLLPKTSVAA</sequence>
<reference evidence="8 9" key="1">
    <citation type="journal article" date="2019" name="Nat. Ecol. Evol.">
        <title>Megaphylogeny resolves global patterns of mushroom evolution.</title>
        <authorList>
            <person name="Varga T."/>
            <person name="Krizsan K."/>
            <person name="Foldi C."/>
            <person name="Dima B."/>
            <person name="Sanchez-Garcia M."/>
            <person name="Sanchez-Ramirez S."/>
            <person name="Szollosi G.J."/>
            <person name="Szarkandi J.G."/>
            <person name="Papp V."/>
            <person name="Albert L."/>
            <person name="Andreopoulos W."/>
            <person name="Angelini C."/>
            <person name="Antonin V."/>
            <person name="Barry K.W."/>
            <person name="Bougher N.L."/>
            <person name="Buchanan P."/>
            <person name="Buyck B."/>
            <person name="Bense V."/>
            <person name="Catcheside P."/>
            <person name="Chovatia M."/>
            <person name="Cooper J."/>
            <person name="Damon W."/>
            <person name="Desjardin D."/>
            <person name="Finy P."/>
            <person name="Geml J."/>
            <person name="Haridas S."/>
            <person name="Hughes K."/>
            <person name="Justo A."/>
            <person name="Karasinski D."/>
            <person name="Kautmanova I."/>
            <person name="Kiss B."/>
            <person name="Kocsube S."/>
            <person name="Kotiranta H."/>
            <person name="LaButti K.M."/>
            <person name="Lechner B.E."/>
            <person name="Liimatainen K."/>
            <person name="Lipzen A."/>
            <person name="Lukacs Z."/>
            <person name="Mihaltcheva S."/>
            <person name="Morgado L.N."/>
            <person name="Niskanen T."/>
            <person name="Noordeloos M.E."/>
            <person name="Ohm R.A."/>
            <person name="Ortiz-Santana B."/>
            <person name="Ovrebo C."/>
            <person name="Racz N."/>
            <person name="Riley R."/>
            <person name="Savchenko A."/>
            <person name="Shiryaev A."/>
            <person name="Soop K."/>
            <person name="Spirin V."/>
            <person name="Szebenyi C."/>
            <person name="Tomsovsky M."/>
            <person name="Tulloss R.E."/>
            <person name="Uehling J."/>
            <person name="Grigoriev I.V."/>
            <person name="Vagvolgyi C."/>
            <person name="Papp T."/>
            <person name="Martin F.M."/>
            <person name="Miettinen O."/>
            <person name="Hibbett D.S."/>
            <person name="Nagy L.G."/>
        </authorList>
    </citation>
    <scope>NUCLEOTIDE SEQUENCE [LARGE SCALE GENOMIC DNA]</scope>
    <source>
        <strain evidence="8 9">FP101781</strain>
    </source>
</reference>
<evidence type="ECO:0000256" key="4">
    <source>
        <dbReference type="ARBA" id="ARBA00022990"/>
    </source>
</evidence>
<dbReference type="PANTHER" id="PTHR15139:SF0">
    <property type="entry name" value="TUBULIN-SPECIFIC CHAPERONE C"/>
    <property type="match status" value="1"/>
</dbReference>
<comment type="subunit">
    <text evidence="5">Supercomplex made of cofactors A to E. Cofactors A and D function by capturing and stabilizing tubulin in a quasi-native conformation. Cofactor E binds to the cofactor D-tubulin complex; interaction with cofactor C then causes the release of tubulin polypeptides that are committed to the native state.</text>
</comment>
<protein>
    <submittedName>
        <fullName evidence="8">TBCC-domain-containing protein</fullName>
    </submittedName>
</protein>
<dbReference type="Pfam" id="PF07986">
    <property type="entry name" value="TBCC"/>
    <property type="match status" value="1"/>
</dbReference>
<comment type="subcellular location">
    <subcellularLocation>
        <location evidence="1">Cytoplasm</location>
    </subcellularLocation>
</comment>
<proteinExistence type="inferred from homology"/>